<protein>
    <submittedName>
        <fullName evidence="1">Exo-alpha-sialidase</fullName>
    </submittedName>
</protein>
<dbReference type="AlphaFoldDB" id="A0A7C1K4D6"/>
<comment type="caution">
    <text evidence="1">The sequence shown here is derived from an EMBL/GenBank/DDBJ whole genome shotgun (WGS) entry which is preliminary data.</text>
</comment>
<sequence length="628" mass="67761">MQSERIRRLATVSLSLALVLSSLLLTAAVSRFDDSSSIGARLLPYKLLPSPLQFDTELRPGQSNGQFSKEQITRFRCTAPGDPAEWVDISCNTPEFGQDFAPDNEIAIAVDPDNPQHLVAGSNDYYYRFNNATGARQAIVPTGFFTSFDGGATWIDGQIPLRTGNGGGDPVPAFNRKHGIVLMAQLENVRGLGGPFVAQGDVSASRSTDGGITWSEPITVMRGQGTGIGPARSALFFDKEWLTVDNNPTSRYYGRTYLTATLFVNGPQGSYTRSPIVLSYSDDGGLTWSPPQEISGQHPSCSYQTTGPAGECDEDQFSIPVVASDGTVYVHFHNYQNQSAWEVSFDFDAQIMVVKSTDGGQTWSDPVPAVQLEDGLSDMPWSVIARQTIWGHQIRWNAAGNIVVDPTDPTHLIIVFADRGTPNSAASEGCFLTDGTLNIGDPPDYDPCQAKSSFDTDVFRVVSADGGVHWSARELIDNASGAPQWFPWAGVLSDGRLVVAWDEDTTPAPADSFVHVLWIEGTGKEILGPSEQVDISVTHWAGQYVPQARWPAACGPAGYSDSPITDAAGKDCNVFHGDYTGLAIGSDDSINVVWTGLNAQATSPQLDPYTGTPHDGYRQDAMFARRSP</sequence>
<reference evidence="1" key="1">
    <citation type="journal article" date="2020" name="mSystems">
        <title>Genome- and Community-Level Interaction Insights into Carbon Utilization and Element Cycling Functions of Hydrothermarchaeota in Hydrothermal Sediment.</title>
        <authorList>
            <person name="Zhou Z."/>
            <person name="Liu Y."/>
            <person name="Xu W."/>
            <person name="Pan J."/>
            <person name="Luo Z.H."/>
            <person name="Li M."/>
        </authorList>
    </citation>
    <scope>NUCLEOTIDE SEQUENCE [LARGE SCALE GENOMIC DNA]</scope>
    <source>
        <strain evidence="1">SpSt-222</strain>
    </source>
</reference>
<accession>A0A7C1K4D6</accession>
<dbReference type="CDD" id="cd15482">
    <property type="entry name" value="Sialidase_non-viral"/>
    <property type="match status" value="1"/>
</dbReference>
<dbReference type="InterPro" id="IPR002860">
    <property type="entry name" value="BNR_rpt"/>
</dbReference>
<dbReference type="Pfam" id="PF02012">
    <property type="entry name" value="BNR"/>
    <property type="match status" value="1"/>
</dbReference>
<proteinExistence type="predicted"/>
<name>A0A7C1K4D6_THERO</name>
<evidence type="ECO:0000313" key="1">
    <source>
        <dbReference type="EMBL" id="HEF64510.1"/>
    </source>
</evidence>
<gene>
    <name evidence="1" type="ORF">ENP47_02725</name>
</gene>
<dbReference type="SUPFAM" id="SSF50939">
    <property type="entry name" value="Sialidases"/>
    <property type="match status" value="1"/>
</dbReference>
<organism evidence="1">
    <name type="scientific">Thermomicrobium roseum</name>
    <dbReference type="NCBI Taxonomy" id="500"/>
    <lineage>
        <taxon>Bacteria</taxon>
        <taxon>Pseudomonadati</taxon>
        <taxon>Thermomicrobiota</taxon>
        <taxon>Thermomicrobia</taxon>
        <taxon>Thermomicrobiales</taxon>
        <taxon>Thermomicrobiaceae</taxon>
        <taxon>Thermomicrobium</taxon>
    </lineage>
</organism>
<dbReference type="EMBL" id="DSJL01000007">
    <property type="protein sequence ID" value="HEF64510.1"/>
    <property type="molecule type" value="Genomic_DNA"/>
</dbReference>
<dbReference type="InterPro" id="IPR036278">
    <property type="entry name" value="Sialidase_sf"/>
</dbReference>
<dbReference type="Gene3D" id="2.120.10.10">
    <property type="match status" value="2"/>
</dbReference>